<feature type="transmembrane region" description="Helical" evidence="11">
    <location>
        <begin position="86"/>
        <end position="104"/>
    </location>
</feature>
<evidence type="ECO:0000256" key="9">
    <source>
        <dbReference type="ARBA" id="ARBA00023136"/>
    </source>
</evidence>
<feature type="transmembrane region" description="Helical" evidence="11">
    <location>
        <begin position="32"/>
        <end position="50"/>
    </location>
</feature>
<dbReference type="HAMAP" id="MF_01393">
    <property type="entry name" value="ATP_synth_a_bact"/>
    <property type="match status" value="1"/>
</dbReference>
<dbReference type="Gene3D" id="1.20.120.220">
    <property type="entry name" value="ATP synthase, F0 complex, subunit A"/>
    <property type="match status" value="1"/>
</dbReference>
<keyword evidence="11" id="KW-1003">Cell membrane</keyword>
<keyword evidence="5 11" id="KW-0812">Transmembrane</keyword>
<evidence type="ECO:0000256" key="12">
    <source>
        <dbReference type="RuleBase" id="RU000483"/>
    </source>
</evidence>
<accession>A0ABU9D8A6</accession>
<reference evidence="13 14" key="1">
    <citation type="submission" date="2024-04" db="EMBL/GenBank/DDBJ databases">
        <authorList>
            <person name="Abashina T."/>
            <person name="Shaikin A."/>
        </authorList>
    </citation>
    <scope>NUCLEOTIDE SEQUENCE [LARGE SCALE GENOMIC DNA]</scope>
    <source>
        <strain evidence="13 14">AAFK</strain>
    </source>
</reference>
<organism evidence="13 14">
    <name type="scientific">Thermithiobacillus plumbiphilus</name>
    <dbReference type="NCBI Taxonomy" id="1729899"/>
    <lineage>
        <taxon>Bacteria</taxon>
        <taxon>Pseudomonadati</taxon>
        <taxon>Pseudomonadota</taxon>
        <taxon>Acidithiobacillia</taxon>
        <taxon>Acidithiobacillales</taxon>
        <taxon>Thermithiobacillaceae</taxon>
        <taxon>Thermithiobacillus</taxon>
    </lineage>
</organism>
<evidence type="ECO:0000256" key="3">
    <source>
        <dbReference type="ARBA" id="ARBA00022448"/>
    </source>
</evidence>
<sequence>MNASEYISHHITNWTVSLDGTNGFMSLNVDSLIMGWITAAILVFLGILAGRRLETGVPGGLQNFLETIIDFVDGVVKDSFPGRNDLVAPLAMTVFMWVFLMNIFDVFPADLIPGLAGFLGTSHFRPTATTDLNTTMGIALTIFGLVIYTNIQVKGAGFFKEFLYHPFGKYLMPFNIIMKIIEEIAKPLSLGLRLFGNMFAGELVFLLIALLPVYINFVPGVVWSGFELLVITLQAFVFMVLTVVYLAMASTEEEHH</sequence>
<evidence type="ECO:0000256" key="4">
    <source>
        <dbReference type="ARBA" id="ARBA00022547"/>
    </source>
</evidence>
<dbReference type="RefSeq" id="WP_341370678.1">
    <property type="nucleotide sequence ID" value="NZ_JBBPCO010000006.1"/>
</dbReference>
<comment type="subcellular location">
    <subcellularLocation>
        <location evidence="11 12">Cell membrane</location>
        <topology evidence="11 12">Multi-pass membrane protein</topology>
    </subcellularLocation>
    <subcellularLocation>
        <location evidence="1">Membrane</location>
        <topology evidence="1">Multi-pass membrane protein</topology>
    </subcellularLocation>
</comment>
<comment type="similarity">
    <text evidence="2 11 12">Belongs to the ATPase A chain family.</text>
</comment>
<evidence type="ECO:0000256" key="8">
    <source>
        <dbReference type="ARBA" id="ARBA00023065"/>
    </source>
</evidence>
<keyword evidence="3 11" id="KW-0813">Transport</keyword>
<comment type="caution">
    <text evidence="13">The sequence shown here is derived from an EMBL/GenBank/DDBJ whole genome shotgun (WGS) entry which is preliminary data.</text>
</comment>
<dbReference type="SUPFAM" id="SSF81336">
    <property type="entry name" value="F1F0 ATP synthase subunit A"/>
    <property type="match status" value="1"/>
</dbReference>
<dbReference type="CDD" id="cd00310">
    <property type="entry name" value="ATP-synt_Fo_a_6"/>
    <property type="match status" value="1"/>
</dbReference>
<dbReference type="PANTHER" id="PTHR42823:SF3">
    <property type="entry name" value="ATP SYNTHASE SUBUNIT A, CHLOROPLASTIC"/>
    <property type="match status" value="1"/>
</dbReference>
<evidence type="ECO:0000313" key="13">
    <source>
        <dbReference type="EMBL" id="MEK8089624.1"/>
    </source>
</evidence>
<keyword evidence="7 11" id="KW-1133">Transmembrane helix</keyword>
<evidence type="ECO:0000256" key="2">
    <source>
        <dbReference type="ARBA" id="ARBA00006810"/>
    </source>
</evidence>
<evidence type="ECO:0000256" key="6">
    <source>
        <dbReference type="ARBA" id="ARBA00022781"/>
    </source>
</evidence>
<dbReference type="Pfam" id="PF00119">
    <property type="entry name" value="ATP-synt_A"/>
    <property type="match status" value="1"/>
</dbReference>
<evidence type="ECO:0000256" key="11">
    <source>
        <dbReference type="HAMAP-Rule" id="MF_01393"/>
    </source>
</evidence>
<feature type="transmembrane region" description="Helical" evidence="11">
    <location>
        <begin position="221"/>
        <end position="247"/>
    </location>
</feature>
<evidence type="ECO:0000256" key="7">
    <source>
        <dbReference type="ARBA" id="ARBA00022989"/>
    </source>
</evidence>
<dbReference type="PROSITE" id="PS00449">
    <property type="entry name" value="ATPASE_A"/>
    <property type="match status" value="1"/>
</dbReference>
<evidence type="ECO:0000256" key="5">
    <source>
        <dbReference type="ARBA" id="ARBA00022692"/>
    </source>
</evidence>
<evidence type="ECO:0000256" key="1">
    <source>
        <dbReference type="ARBA" id="ARBA00004141"/>
    </source>
</evidence>
<dbReference type="NCBIfam" id="NF004477">
    <property type="entry name" value="PRK05815.1-1"/>
    <property type="match status" value="1"/>
</dbReference>
<name>A0ABU9D8A6_9PROT</name>
<keyword evidence="4 11" id="KW-0138">CF(0)</keyword>
<evidence type="ECO:0000313" key="14">
    <source>
        <dbReference type="Proteomes" id="UP001446205"/>
    </source>
</evidence>
<gene>
    <name evidence="11 13" type="primary">atpB</name>
    <name evidence="13" type="ORF">WOB96_07575</name>
</gene>
<keyword evidence="10 11" id="KW-0066">ATP synthesis</keyword>
<proteinExistence type="inferred from homology"/>
<dbReference type="InterPro" id="IPR035908">
    <property type="entry name" value="F0_ATP_A_sf"/>
</dbReference>
<dbReference type="PRINTS" id="PR00123">
    <property type="entry name" value="ATPASEA"/>
</dbReference>
<feature type="transmembrane region" description="Helical" evidence="11">
    <location>
        <begin position="132"/>
        <end position="151"/>
    </location>
</feature>
<protein>
    <recommendedName>
        <fullName evidence="11 12">ATP synthase subunit a</fullName>
    </recommendedName>
    <alternativeName>
        <fullName evidence="11">ATP synthase F0 sector subunit a</fullName>
    </alternativeName>
    <alternativeName>
        <fullName evidence="11">F-ATPase subunit 6</fullName>
    </alternativeName>
</protein>
<keyword evidence="9 11" id="KW-0472">Membrane</keyword>
<keyword evidence="14" id="KW-1185">Reference proteome</keyword>
<keyword evidence="8 11" id="KW-0406">Ion transport</keyword>
<keyword evidence="6 11" id="KW-0375">Hydrogen ion transport</keyword>
<dbReference type="EMBL" id="JBBPCO010000006">
    <property type="protein sequence ID" value="MEK8089624.1"/>
    <property type="molecule type" value="Genomic_DNA"/>
</dbReference>
<dbReference type="PANTHER" id="PTHR42823">
    <property type="entry name" value="ATP SYNTHASE SUBUNIT A, CHLOROPLASTIC"/>
    <property type="match status" value="1"/>
</dbReference>
<dbReference type="InterPro" id="IPR023011">
    <property type="entry name" value="ATP_synth_F0_asu_AS"/>
</dbReference>
<feature type="transmembrane region" description="Helical" evidence="11">
    <location>
        <begin position="194"/>
        <end position="215"/>
    </location>
</feature>
<dbReference type="Proteomes" id="UP001446205">
    <property type="component" value="Unassembled WGS sequence"/>
</dbReference>
<dbReference type="InterPro" id="IPR000568">
    <property type="entry name" value="ATP_synth_F0_asu"/>
</dbReference>
<comment type="function">
    <text evidence="11 12">Key component of the proton channel; it plays a direct role in the translocation of protons across the membrane.</text>
</comment>
<evidence type="ECO:0000256" key="10">
    <source>
        <dbReference type="ARBA" id="ARBA00023310"/>
    </source>
</evidence>
<dbReference type="InterPro" id="IPR045082">
    <property type="entry name" value="ATP_syn_F0_a_bact/chloroplast"/>
</dbReference>
<dbReference type="NCBIfam" id="TIGR01131">
    <property type="entry name" value="ATP_synt_6_or_A"/>
    <property type="match status" value="1"/>
</dbReference>